<gene>
    <name evidence="1" type="ORF">QLQ16_10900</name>
</gene>
<evidence type="ECO:0000313" key="1">
    <source>
        <dbReference type="EMBL" id="MDI9234345.1"/>
    </source>
</evidence>
<comment type="caution">
    <text evidence="1">The sequence shown here is derived from an EMBL/GenBank/DDBJ whole genome shotgun (WGS) entry which is preliminary data.</text>
</comment>
<dbReference type="Proteomes" id="UP001431902">
    <property type="component" value="Unassembled WGS sequence"/>
</dbReference>
<keyword evidence="2" id="KW-1185">Reference proteome</keyword>
<sequence>MTIEITTEVASIAQIEARAREAAQMYDSLIDACPYPLHSTSARVFAQAFEQARAEAPQSLA</sequence>
<reference evidence="1" key="1">
    <citation type="submission" date="2023-05" db="EMBL/GenBank/DDBJ databases">
        <title>Limnohabitans sp. strain HM2-2 Genome sequencing and assembly.</title>
        <authorList>
            <person name="Jung Y."/>
        </authorList>
    </citation>
    <scope>NUCLEOTIDE SEQUENCE</scope>
    <source>
        <strain evidence="1">HM2-2</strain>
    </source>
</reference>
<protein>
    <submittedName>
        <fullName evidence="1">Uncharacterized protein</fullName>
    </submittedName>
</protein>
<organism evidence="1 2">
    <name type="scientific">Limnohabitans lacus</name>
    <dbReference type="NCBI Taxonomy" id="3045173"/>
    <lineage>
        <taxon>Bacteria</taxon>
        <taxon>Pseudomonadati</taxon>
        <taxon>Pseudomonadota</taxon>
        <taxon>Betaproteobacteria</taxon>
        <taxon>Burkholderiales</taxon>
        <taxon>Comamonadaceae</taxon>
        <taxon>Limnohabitans</taxon>
    </lineage>
</organism>
<proteinExistence type="predicted"/>
<accession>A0ABT6X8C5</accession>
<evidence type="ECO:0000313" key="2">
    <source>
        <dbReference type="Proteomes" id="UP001431902"/>
    </source>
</evidence>
<dbReference type="EMBL" id="JASGBH010000007">
    <property type="protein sequence ID" value="MDI9234345.1"/>
    <property type="molecule type" value="Genomic_DNA"/>
</dbReference>
<name>A0ABT6X8C5_9BURK</name>
<dbReference type="RefSeq" id="WP_283224719.1">
    <property type="nucleotide sequence ID" value="NZ_JASGBH010000007.1"/>
</dbReference>